<organism evidence="6 7">
    <name type="scientific">Pocillopora meandrina</name>
    <dbReference type="NCBI Taxonomy" id="46732"/>
    <lineage>
        <taxon>Eukaryota</taxon>
        <taxon>Metazoa</taxon>
        <taxon>Cnidaria</taxon>
        <taxon>Anthozoa</taxon>
        <taxon>Hexacorallia</taxon>
        <taxon>Scleractinia</taxon>
        <taxon>Astrocoeniina</taxon>
        <taxon>Pocilloporidae</taxon>
        <taxon>Pocillopora</taxon>
    </lineage>
</organism>
<accession>A0AAU9X5A4</accession>
<dbReference type="AlphaFoldDB" id="A0AAU9X5A4"/>
<evidence type="ECO:0000313" key="7">
    <source>
        <dbReference type="Proteomes" id="UP001159428"/>
    </source>
</evidence>
<dbReference type="InterPro" id="IPR027267">
    <property type="entry name" value="AH/BAR_dom_sf"/>
</dbReference>
<dbReference type="Pfam" id="PF26633">
    <property type="entry name" value="DUF8206"/>
    <property type="match status" value="1"/>
</dbReference>
<keyword evidence="7" id="KW-1185">Reference proteome</keyword>
<dbReference type="EMBL" id="CALNXJ010000031">
    <property type="protein sequence ID" value="CAH3137661.1"/>
    <property type="molecule type" value="Genomic_DNA"/>
</dbReference>
<dbReference type="InterPro" id="IPR041249">
    <property type="entry name" value="HEPN_DZIP3"/>
</dbReference>
<feature type="compositionally biased region" description="Pro residues" evidence="4">
    <location>
        <begin position="400"/>
        <end position="410"/>
    </location>
</feature>
<dbReference type="SMART" id="SM00326">
    <property type="entry name" value="SH3"/>
    <property type="match status" value="1"/>
</dbReference>
<feature type="region of interest" description="Disordered" evidence="4">
    <location>
        <begin position="324"/>
        <end position="365"/>
    </location>
</feature>
<name>A0AAU9X5A4_9CNID</name>
<evidence type="ECO:0000256" key="3">
    <source>
        <dbReference type="SAM" id="Coils"/>
    </source>
</evidence>
<dbReference type="SUPFAM" id="SSF52540">
    <property type="entry name" value="P-loop containing nucleoside triphosphate hydrolases"/>
    <property type="match status" value="2"/>
</dbReference>
<dbReference type="InterPro" id="IPR006073">
    <property type="entry name" value="GTP-bd"/>
</dbReference>
<dbReference type="InterPro" id="IPR036028">
    <property type="entry name" value="SH3-like_dom_sf"/>
</dbReference>
<dbReference type="InterPro" id="IPR013606">
    <property type="entry name" value="I-BAR_dom"/>
</dbReference>
<dbReference type="Gene3D" id="3.40.50.300">
    <property type="entry name" value="P-loop containing nucleotide triphosphate hydrolases"/>
    <property type="match status" value="1"/>
</dbReference>
<dbReference type="SUPFAM" id="SSF50044">
    <property type="entry name" value="SH3-domain"/>
    <property type="match status" value="1"/>
</dbReference>
<dbReference type="SUPFAM" id="SSF103657">
    <property type="entry name" value="BAR/IMD domain-like"/>
    <property type="match status" value="1"/>
</dbReference>
<dbReference type="Pfam" id="PF01926">
    <property type="entry name" value="MMR_HSR1"/>
    <property type="match status" value="1"/>
</dbReference>
<dbReference type="Pfam" id="PF00018">
    <property type="entry name" value="SH3_1"/>
    <property type="match status" value="1"/>
</dbReference>
<protein>
    <recommendedName>
        <fullName evidence="5">SH3 domain-containing protein</fullName>
    </recommendedName>
</protein>
<dbReference type="Pfam" id="PF08397">
    <property type="entry name" value="IMD"/>
    <property type="match status" value="1"/>
</dbReference>
<feature type="coiled-coil region" evidence="3">
    <location>
        <begin position="1169"/>
        <end position="1203"/>
    </location>
</feature>
<dbReference type="Gene3D" id="2.30.30.40">
    <property type="entry name" value="SH3 Domains"/>
    <property type="match status" value="1"/>
</dbReference>
<comment type="caution">
    <text evidence="6">The sequence shown here is derived from an EMBL/GenBank/DDBJ whole genome shotgun (WGS) entry which is preliminary data.</text>
</comment>
<feature type="region of interest" description="Disordered" evidence="4">
    <location>
        <begin position="396"/>
        <end position="442"/>
    </location>
</feature>
<dbReference type="PANTHER" id="PTHR32046">
    <property type="entry name" value="G DOMAIN-CONTAINING PROTEIN"/>
    <property type="match status" value="1"/>
</dbReference>
<feature type="non-terminal residue" evidence="6">
    <location>
        <position position="1"/>
    </location>
</feature>
<dbReference type="Gene3D" id="1.20.1270.60">
    <property type="entry name" value="Arfaptin homology (AH) domain/BAR domain"/>
    <property type="match status" value="1"/>
</dbReference>
<evidence type="ECO:0000313" key="6">
    <source>
        <dbReference type="EMBL" id="CAH3137661.1"/>
    </source>
</evidence>
<dbReference type="InterPro" id="IPR001452">
    <property type="entry name" value="SH3_domain"/>
</dbReference>
<sequence length="1253" mass="141583">LSSSFHVDCPICLLVQNVIDMSVVLKELSMSAKNYLKSLQNVRQAATSFYDSLSKVSHMAGQSKGTARSLGPIIADLVIVKREEETRQSDVLKYLQNDLIAPLDILGDSGVQEVKSLQKSYIQENKSKMELLERAKGELLRVRKKSQRNKPTEKYEEKEKQCEQRLESCQKGLREFRLAGCRKAIKEEWNRYCFVFDRCSIASRITMESCEQSAQILRGKLPVWFSLIKKDDSVSKVNGSISSAEIKKDGIKSEKLKLRANFAHTAAENSQLSFKEGDLINPISEVVSGWQYGENLKTNKSGWFPAAFTEEVIGVMTGPSVSHTLPASGIHPRPTLDSSAGHKSLKRYSSAGPDASYYPPPDYVEEDNKAEINSLSSANTPGLSGSLDNSSAALEVRSPLIPPPPPPLPPSFSALGKSEEKKTKSPGNEVEPNGQITEDSPDEKSFMALAAPPLFRPKKSTTNYSRLCRLLVDVSSHILRETFEEKRPPGNLDTVLSSPSVYAVLQTLRTRKMLNPSQWGKLYPTIKSSVSSQHFDITLLIVLLRNICGLVPPDTGWDKLPPAEDTTLEADIVRIKCYRNTVYGHASRASVDDQKFNKYWQDIQDVLVRLGGAGYQSAIDDLKKECIDPEFEEHYRELLKQWVIGEVSVKERLDGIEEKLDKGLKALEVKMNDHEAAVSNFTKMRIKRDVNILILGETGVGKSTWINAIANYSKYNSLEAARKSNEFTVLIPFSFTYTTKEGEEKAISFGHDANEVCSIGQSATQFAREHTFETDIARFHLIDTPGIGDCSGIKKDKENFANTLAFLTNYKKINAVVVLLKSNNSRLTVSFQFCVLELLRHLHKSLVSNIIFAFTNSRGTFYQPGDSLPVLKKLLSERMIGIDVSPSNYFCFDNEAFRFLACNKKGVEFGQEQIDSFSRSWKMSCETTIKLFQRVMEMEPHDTKQTLSLNNARNYVMALSKPMGEVFELIQMNLKKIESAENTCKAFDNDINSFKMSLKFKGYDLKVLKIDYPMTVCAAEECKKYVFVGEENVKRTVYEQICHDHCYLHGVMVESIGNDKLFHCIAMSSGSCLKCSHNYRTHMHIEYKTSLIEKEFLSKEVQKKILDKQDKKSQEKEFIAVLAKKSKELASERDCILECATFFGAFLKMNAIVPYNDSFRDYMELLIRNEECKEEEIRDDEKIKKLKEDLRAYKEEVEVLRNSVASQPRDGEFQTDSIEEISVRKEKLCSLKHNGRILREALGMMILVCQALL</sequence>
<dbReference type="InterPro" id="IPR027417">
    <property type="entry name" value="P-loop_NTPase"/>
</dbReference>
<dbReference type="GO" id="GO:0007009">
    <property type="term" value="P:plasma membrane organization"/>
    <property type="evidence" value="ECO:0007669"/>
    <property type="project" value="InterPro"/>
</dbReference>
<reference evidence="6 7" key="1">
    <citation type="submission" date="2022-05" db="EMBL/GenBank/DDBJ databases">
        <authorList>
            <consortium name="Genoscope - CEA"/>
            <person name="William W."/>
        </authorList>
    </citation>
    <scope>NUCLEOTIDE SEQUENCE [LARGE SCALE GENOMIC DNA]</scope>
</reference>
<dbReference type="PANTHER" id="PTHR32046:SF11">
    <property type="entry name" value="IMMUNE-ASSOCIATED NUCLEOTIDE-BINDING PROTEIN 10-LIKE"/>
    <property type="match status" value="1"/>
</dbReference>
<evidence type="ECO:0000256" key="1">
    <source>
        <dbReference type="ARBA" id="ARBA00022443"/>
    </source>
</evidence>
<dbReference type="GO" id="GO:0005525">
    <property type="term" value="F:GTP binding"/>
    <property type="evidence" value="ECO:0007669"/>
    <property type="project" value="InterPro"/>
</dbReference>
<dbReference type="InterPro" id="IPR058519">
    <property type="entry name" value="DUF8206"/>
</dbReference>
<evidence type="ECO:0000259" key="5">
    <source>
        <dbReference type="PROSITE" id="PS50002"/>
    </source>
</evidence>
<dbReference type="Proteomes" id="UP001159428">
    <property type="component" value="Unassembled WGS sequence"/>
</dbReference>
<keyword evidence="1 2" id="KW-0728">SH3 domain</keyword>
<evidence type="ECO:0000256" key="4">
    <source>
        <dbReference type="SAM" id="MobiDB-lite"/>
    </source>
</evidence>
<dbReference type="PROSITE" id="PS50002">
    <property type="entry name" value="SH3"/>
    <property type="match status" value="1"/>
</dbReference>
<evidence type="ECO:0000256" key="2">
    <source>
        <dbReference type="PROSITE-ProRule" id="PRU00192"/>
    </source>
</evidence>
<keyword evidence="3" id="KW-0175">Coiled coil</keyword>
<gene>
    <name evidence="6" type="ORF">PMEA_00018201</name>
</gene>
<feature type="non-terminal residue" evidence="6">
    <location>
        <position position="1253"/>
    </location>
</feature>
<proteinExistence type="predicted"/>
<dbReference type="Pfam" id="PF18738">
    <property type="entry name" value="HEPN_DZIP3"/>
    <property type="match status" value="1"/>
</dbReference>
<feature type="domain" description="SH3" evidence="5">
    <location>
        <begin position="253"/>
        <end position="314"/>
    </location>
</feature>